<gene>
    <name evidence="2" type="ORF">LAMO00422_LOCUS19881</name>
</gene>
<evidence type="ECO:0000256" key="1">
    <source>
        <dbReference type="SAM" id="Phobius"/>
    </source>
</evidence>
<protein>
    <submittedName>
        <fullName evidence="2">Uncharacterized protein</fullName>
    </submittedName>
</protein>
<keyword evidence="1" id="KW-0472">Membrane</keyword>
<proteinExistence type="predicted"/>
<feature type="transmembrane region" description="Helical" evidence="1">
    <location>
        <begin position="31"/>
        <end position="50"/>
    </location>
</feature>
<dbReference type="EMBL" id="HBEM01029148">
    <property type="protein sequence ID" value="CAD8460923.1"/>
    <property type="molecule type" value="Transcribed_RNA"/>
</dbReference>
<accession>A0A7S0DP14</accession>
<sequence length="212" mass="24084">MGLLMMISGGILMVLVAKLITKVVRWLVNAITVILPIICWIGVMMFLVVVEPAGSLWFIVVSCAPFALYVGIIATIRMARLAMKEFMSIVKSKPSFLLGAVARADRFVRSGLWPVNLVLFSRSIATKPRADISTSQTPREETTSRVRFQPMVEVLRYWPEDIIRPPSERMVRAGSSEKSTKVQWNIFQQARFSPAFNKKMLARRKRRGKKRL</sequence>
<feature type="transmembrane region" description="Helical" evidence="1">
    <location>
        <begin position="6"/>
        <end position="24"/>
    </location>
</feature>
<name>A0A7S0DP14_9EUKA</name>
<keyword evidence="1" id="KW-0812">Transmembrane</keyword>
<keyword evidence="1" id="KW-1133">Transmembrane helix</keyword>
<feature type="transmembrane region" description="Helical" evidence="1">
    <location>
        <begin position="56"/>
        <end position="76"/>
    </location>
</feature>
<dbReference type="AlphaFoldDB" id="A0A7S0DP14"/>
<evidence type="ECO:0000313" key="2">
    <source>
        <dbReference type="EMBL" id="CAD8460923.1"/>
    </source>
</evidence>
<organism evidence="2">
    <name type="scientific">Amorphochlora amoebiformis</name>
    <dbReference type="NCBI Taxonomy" id="1561963"/>
    <lineage>
        <taxon>Eukaryota</taxon>
        <taxon>Sar</taxon>
        <taxon>Rhizaria</taxon>
        <taxon>Cercozoa</taxon>
        <taxon>Chlorarachniophyceae</taxon>
        <taxon>Amorphochlora</taxon>
    </lineage>
</organism>
<reference evidence="2" key="1">
    <citation type="submission" date="2021-01" db="EMBL/GenBank/DDBJ databases">
        <authorList>
            <person name="Corre E."/>
            <person name="Pelletier E."/>
            <person name="Niang G."/>
            <person name="Scheremetjew M."/>
            <person name="Finn R."/>
            <person name="Kale V."/>
            <person name="Holt S."/>
            <person name="Cochrane G."/>
            <person name="Meng A."/>
            <person name="Brown T."/>
            <person name="Cohen L."/>
        </authorList>
    </citation>
    <scope>NUCLEOTIDE SEQUENCE</scope>
    <source>
        <strain evidence="2">CCMP2058</strain>
    </source>
</reference>